<feature type="transmembrane region" description="Helical" evidence="6">
    <location>
        <begin position="47"/>
        <end position="72"/>
    </location>
</feature>
<evidence type="ECO:0000256" key="3">
    <source>
        <dbReference type="ARBA" id="ARBA00022692"/>
    </source>
</evidence>
<keyword evidence="4 6" id="KW-1133">Transmembrane helix</keyword>
<dbReference type="InterPro" id="IPR004345">
    <property type="entry name" value="TB2_DP1_HVA22"/>
</dbReference>
<evidence type="ECO:0000313" key="7">
    <source>
        <dbReference type="EMBL" id="KHJ84714.1"/>
    </source>
</evidence>
<dbReference type="AlphaFoldDB" id="A0A0B1SIH6"/>
<dbReference type="GO" id="GO:0016020">
    <property type="term" value="C:membrane"/>
    <property type="evidence" value="ECO:0007669"/>
    <property type="project" value="UniProtKB-SubCell"/>
</dbReference>
<comment type="subcellular location">
    <subcellularLocation>
        <location evidence="1 6">Membrane</location>
        <topology evidence="1 6">Multi-pass membrane protein</topology>
    </subcellularLocation>
</comment>
<feature type="transmembrane region" description="Helical" evidence="6">
    <location>
        <begin position="79"/>
        <end position="97"/>
    </location>
</feature>
<evidence type="ECO:0000256" key="2">
    <source>
        <dbReference type="ARBA" id="ARBA00008573"/>
    </source>
</evidence>
<dbReference type="EMBL" id="KN567108">
    <property type="protein sequence ID" value="KHJ84714.1"/>
    <property type="molecule type" value="Genomic_DNA"/>
</dbReference>
<keyword evidence="5 6" id="KW-0472">Membrane</keyword>
<evidence type="ECO:0000313" key="8">
    <source>
        <dbReference type="Proteomes" id="UP000053660"/>
    </source>
</evidence>
<dbReference type="PANTHER" id="PTHR12300:SF161">
    <property type="entry name" value="RECEPTOR EXPRESSION-ENHANCING PROTEIN"/>
    <property type="match status" value="1"/>
</dbReference>
<sequence>MSGEQDGAVVATLSRVNSLGPLTRPSEVAFKQHAVRSPLKEDDTQWLIYWIVFAAFSIIDFSVFSSVPFYWLFKMSFLLYLYLPVFNGATVIYHSMIDPACSFVEGYFHPAEPKKNS</sequence>
<comment type="similarity">
    <text evidence="2 6">Belongs to the DP1 family.</text>
</comment>
<keyword evidence="3 6" id="KW-0812">Transmembrane</keyword>
<dbReference type="Proteomes" id="UP000053660">
    <property type="component" value="Unassembled WGS sequence"/>
</dbReference>
<accession>A0A0B1SIH6</accession>
<dbReference type="Pfam" id="PF03134">
    <property type="entry name" value="TB2_DP1_HVA22"/>
    <property type="match status" value="1"/>
</dbReference>
<organism evidence="7 8">
    <name type="scientific">Oesophagostomum dentatum</name>
    <name type="common">Nodular worm</name>
    <dbReference type="NCBI Taxonomy" id="61180"/>
    <lineage>
        <taxon>Eukaryota</taxon>
        <taxon>Metazoa</taxon>
        <taxon>Ecdysozoa</taxon>
        <taxon>Nematoda</taxon>
        <taxon>Chromadorea</taxon>
        <taxon>Rhabditida</taxon>
        <taxon>Rhabditina</taxon>
        <taxon>Rhabditomorpha</taxon>
        <taxon>Strongyloidea</taxon>
        <taxon>Strongylidae</taxon>
        <taxon>Oesophagostomum</taxon>
    </lineage>
</organism>
<dbReference type="PANTHER" id="PTHR12300">
    <property type="entry name" value="HVA22-LIKE PROTEINS"/>
    <property type="match status" value="1"/>
</dbReference>
<keyword evidence="8" id="KW-1185">Reference proteome</keyword>
<evidence type="ECO:0000256" key="5">
    <source>
        <dbReference type="ARBA" id="ARBA00023136"/>
    </source>
</evidence>
<evidence type="ECO:0000256" key="6">
    <source>
        <dbReference type="RuleBase" id="RU362006"/>
    </source>
</evidence>
<gene>
    <name evidence="7" type="ORF">OESDEN_15569</name>
</gene>
<name>A0A0B1SIH6_OESDE</name>
<dbReference type="OrthoDB" id="5913021at2759"/>
<reference evidence="7 8" key="1">
    <citation type="submission" date="2014-03" db="EMBL/GenBank/DDBJ databases">
        <title>Draft genome of the hookworm Oesophagostomum dentatum.</title>
        <authorList>
            <person name="Mitreva M."/>
        </authorList>
    </citation>
    <scope>NUCLEOTIDE SEQUENCE [LARGE SCALE GENOMIC DNA]</scope>
    <source>
        <strain evidence="7 8">OD-Hann</strain>
    </source>
</reference>
<evidence type="ECO:0000256" key="1">
    <source>
        <dbReference type="ARBA" id="ARBA00004141"/>
    </source>
</evidence>
<protein>
    <recommendedName>
        <fullName evidence="6">Receptor expression-enhancing protein</fullName>
    </recommendedName>
</protein>
<evidence type="ECO:0000256" key="4">
    <source>
        <dbReference type="ARBA" id="ARBA00022989"/>
    </source>
</evidence>
<proteinExistence type="inferred from homology"/>